<keyword evidence="4" id="KW-1185">Reference proteome</keyword>
<keyword evidence="2" id="KW-1133">Transmembrane helix</keyword>
<comment type="caution">
    <text evidence="3">The sequence shown here is derived from an EMBL/GenBank/DDBJ whole genome shotgun (WGS) entry which is preliminary data.</text>
</comment>
<evidence type="ECO:0000256" key="1">
    <source>
        <dbReference type="SAM" id="MobiDB-lite"/>
    </source>
</evidence>
<feature type="compositionally biased region" description="Low complexity" evidence="1">
    <location>
        <begin position="62"/>
        <end position="78"/>
    </location>
</feature>
<protein>
    <submittedName>
        <fullName evidence="3">Uncharacterized protein</fullName>
    </submittedName>
</protein>
<feature type="region of interest" description="Disordered" evidence="1">
    <location>
        <begin position="62"/>
        <end position="98"/>
    </location>
</feature>
<keyword evidence="2" id="KW-0812">Transmembrane</keyword>
<proteinExistence type="predicted"/>
<accession>A0A412G6I1</accession>
<name>A0A412G6I1_9FIRM</name>
<evidence type="ECO:0000313" key="3">
    <source>
        <dbReference type="EMBL" id="RGR76762.1"/>
    </source>
</evidence>
<dbReference type="AlphaFoldDB" id="A0A412G6I1"/>
<evidence type="ECO:0000256" key="2">
    <source>
        <dbReference type="SAM" id="Phobius"/>
    </source>
</evidence>
<gene>
    <name evidence="3" type="ORF">DWY25_00275</name>
</gene>
<sequence length="98" mass="11762">MMGSFVYFFILLIILQVLSPLLYAYPIVGLLLWVGIIGWFLYRNKKQREAFYKAQQQQQDYYQQQQQQDSTSSQTFQSRPHVDEKDVIDAEYTEREIK</sequence>
<organism evidence="3 4">
    <name type="scientific">Holdemania filiformis</name>
    <dbReference type="NCBI Taxonomy" id="61171"/>
    <lineage>
        <taxon>Bacteria</taxon>
        <taxon>Bacillati</taxon>
        <taxon>Bacillota</taxon>
        <taxon>Erysipelotrichia</taxon>
        <taxon>Erysipelotrichales</taxon>
        <taxon>Erysipelotrichaceae</taxon>
        <taxon>Holdemania</taxon>
    </lineage>
</organism>
<reference evidence="3 4" key="1">
    <citation type="submission" date="2018-08" db="EMBL/GenBank/DDBJ databases">
        <title>A genome reference for cultivated species of the human gut microbiota.</title>
        <authorList>
            <person name="Zou Y."/>
            <person name="Xue W."/>
            <person name="Luo G."/>
        </authorList>
    </citation>
    <scope>NUCLEOTIDE SEQUENCE [LARGE SCALE GENOMIC DNA]</scope>
    <source>
        <strain evidence="3 4">AF24-29</strain>
    </source>
</reference>
<dbReference type="EMBL" id="QRUP01000001">
    <property type="protein sequence ID" value="RGR76762.1"/>
    <property type="molecule type" value="Genomic_DNA"/>
</dbReference>
<dbReference type="Proteomes" id="UP000284178">
    <property type="component" value="Unassembled WGS sequence"/>
</dbReference>
<evidence type="ECO:0000313" key="4">
    <source>
        <dbReference type="Proteomes" id="UP000284178"/>
    </source>
</evidence>
<feature type="transmembrane region" description="Helical" evidence="2">
    <location>
        <begin position="6"/>
        <end position="39"/>
    </location>
</feature>
<feature type="compositionally biased region" description="Basic and acidic residues" evidence="1">
    <location>
        <begin position="80"/>
        <end position="98"/>
    </location>
</feature>
<keyword evidence="2" id="KW-0472">Membrane</keyword>